<gene>
    <name evidence="2" type="ORF">B1B_17300</name>
</gene>
<reference evidence="2" key="1">
    <citation type="submission" date="2013-08" db="EMBL/GenBank/DDBJ databases">
        <authorList>
            <person name="Mendez C."/>
            <person name="Richter M."/>
            <person name="Ferrer M."/>
            <person name="Sanchez J."/>
        </authorList>
    </citation>
    <scope>NUCLEOTIDE SEQUENCE</scope>
</reference>
<dbReference type="AlphaFoldDB" id="T0ZWI8"/>
<evidence type="ECO:0000313" key="2">
    <source>
        <dbReference type="EMBL" id="EQD34305.1"/>
    </source>
</evidence>
<sequence>MARWLAIDFAQEVATVAIGEGETLVREREWPARQASEEGIREIGRIFAETGTTVANLDALAWISGPGSFTGLRNAAATIQGLAWAWDKPVASVPHLAVLAYACRKPGLTISVCACLDARMHELYWAFYPTICAGLWPEATIQVGPEADVHLPAGDWIGVGEVLDRAEYQSLRKRMVRVESCPPARAGSLLPLADLALRTGRMLDARAVAPLYVRHEVTKRDQSHFSVMRTGYDTGEQK</sequence>
<dbReference type="InterPro" id="IPR043129">
    <property type="entry name" value="ATPase_NBD"/>
</dbReference>
<dbReference type="Pfam" id="PF00814">
    <property type="entry name" value="TsaD"/>
    <property type="match status" value="1"/>
</dbReference>
<dbReference type="SUPFAM" id="SSF53067">
    <property type="entry name" value="Actin-like ATPase domain"/>
    <property type="match status" value="2"/>
</dbReference>
<dbReference type="InterPro" id="IPR000905">
    <property type="entry name" value="Gcp-like_dom"/>
</dbReference>
<dbReference type="EC" id="3.4.24.-" evidence="2"/>
<dbReference type="InterPro" id="IPR022496">
    <property type="entry name" value="T6A_TsaB"/>
</dbReference>
<dbReference type="GO" id="GO:0006508">
    <property type="term" value="P:proteolysis"/>
    <property type="evidence" value="ECO:0007669"/>
    <property type="project" value="UniProtKB-KW"/>
</dbReference>
<proteinExistence type="predicted"/>
<dbReference type="EMBL" id="AUZY01011541">
    <property type="protein sequence ID" value="EQD34305.1"/>
    <property type="molecule type" value="Genomic_DNA"/>
</dbReference>
<accession>T0ZWI8</accession>
<dbReference type="GO" id="GO:0002949">
    <property type="term" value="P:tRNA threonylcarbamoyladenosine modification"/>
    <property type="evidence" value="ECO:0007669"/>
    <property type="project" value="InterPro"/>
</dbReference>
<dbReference type="NCBIfam" id="TIGR03725">
    <property type="entry name" value="T6A_YeaZ"/>
    <property type="match status" value="1"/>
</dbReference>
<comment type="caution">
    <text evidence="2">The sequence shown here is derived from an EMBL/GenBank/DDBJ whole genome shotgun (WGS) entry which is preliminary data.</text>
</comment>
<dbReference type="Gene3D" id="3.30.420.40">
    <property type="match status" value="2"/>
</dbReference>
<keyword evidence="2" id="KW-0645">Protease</keyword>
<evidence type="ECO:0000259" key="1">
    <source>
        <dbReference type="Pfam" id="PF00814"/>
    </source>
</evidence>
<protein>
    <submittedName>
        <fullName evidence="2">Peptidase M22 glycoprotease</fullName>
        <ecNumber evidence="2">3.4.24.-</ecNumber>
    </submittedName>
</protein>
<feature type="domain" description="Gcp-like" evidence="1">
    <location>
        <begin position="33"/>
        <end position="130"/>
    </location>
</feature>
<organism evidence="2">
    <name type="scientific">mine drainage metagenome</name>
    <dbReference type="NCBI Taxonomy" id="410659"/>
    <lineage>
        <taxon>unclassified sequences</taxon>
        <taxon>metagenomes</taxon>
        <taxon>ecological metagenomes</taxon>
    </lineage>
</organism>
<name>T0ZWI8_9ZZZZ</name>
<dbReference type="GO" id="GO:0008233">
    <property type="term" value="F:peptidase activity"/>
    <property type="evidence" value="ECO:0007669"/>
    <property type="project" value="UniProtKB-KW"/>
</dbReference>
<reference evidence="2" key="2">
    <citation type="journal article" date="2014" name="ISME J.">
        <title>Microbial stratification in low pH oxic and suboxic macroscopic growths along an acid mine drainage.</title>
        <authorList>
            <person name="Mendez-Garcia C."/>
            <person name="Mesa V."/>
            <person name="Sprenger R.R."/>
            <person name="Richter M."/>
            <person name="Diez M.S."/>
            <person name="Solano J."/>
            <person name="Bargiela R."/>
            <person name="Golyshina O.V."/>
            <person name="Manteca A."/>
            <person name="Ramos J.L."/>
            <person name="Gallego J.R."/>
            <person name="Llorente I."/>
            <person name="Martins Dos Santos V.A."/>
            <person name="Jensen O.N."/>
            <person name="Pelaez A.I."/>
            <person name="Sanchez J."/>
            <person name="Ferrer M."/>
        </authorList>
    </citation>
    <scope>NUCLEOTIDE SEQUENCE</scope>
</reference>
<keyword evidence="2" id="KW-0378">Hydrolase</keyword>